<organism evidence="1 2">
    <name type="scientific">Actinopolyspora biskrensis</name>
    <dbReference type="NCBI Taxonomy" id="1470178"/>
    <lineage>
        <taxon>Bacteria</taxon>
        <taxon>Bacillati</taxon>
        <taxon>Actinomycetota</taxon>
        <taxon>Actinomycetes</taxon>
        <taxon>Actinopolysporales</taxon>
        <taxon>Actinopolysporaceae</taxon>
        <taxon>Actinopolyspora</taxon>
    </lineage>
</organism>
<dbReference type="EMBL" id="JACBYW010000002">
    <property type="protein sequence ID" value="NYH78357.1"/>
    <property type="molecule type" value="Genomic_DNA"/>
</dbReference>
<comment type="caution">
    <text evidence="1">The sequence shown here is derived from an EMBL/GenBank/DDBJ whole genome shotgun (WGS) entry which is preliminary data.</text>
</comment>
<name>A0A852Z7B5_9ACTN</name>
<dbReference type="RefSeq" id="WP_179534832.1">
    <property type="nucleotide sequence ID" value="NZ_JACBYW010000002.1"/>
</dbReference>
<gene>
    <name evidence="1" type="ORF">FHR84_001679</name>
</gene>
<keyword evidence="2" id="KW-1185">Reference proteome</keyword>
<dbReference type="Pfam" id="PF08962">
    <property type="entry name" value="Rv2632c-like"/>
    <property type="match status" value="1"/>
</dbReference>
<dbReference type="SUPFAM" id="SSF143212">
    <property type="entry name" value="Rv2632c-like"/>
    <property type="match status" value="1"/>
</dbReference>
<proteinExistence type="predicted"/>
<reference evidence="1 2" key="1">
    <citation type="submission" date="2020-07" db="EMBL/GenBank/DDBJ databases">
        <title>Genomic Encyclopedia of Type Strains, Phase III (KMG-III): the genomes of soil and plant-associated and newly described type strains.</title>
        <authorList>
            <person name="Whitman W."/>
        </authorList>
    </citation>
    <scope>NUCLEOTIDE SEQUENCE [LARGE SCALE GENOMIC DNA]</scope>
    <source>
        <strain evidence="1 2">CECT 8576</strain>
    </source>
</reference>
<evidence type="ECO:0008006" key="3">
    <source>
        <dbReference type="Google" id="ProtNLM"/>
    </source>
</evidence>
<accession>A0A852Z7B5</accession>
<dbReference type="InterPro" id="IPR038070">
    <property type="entry name" value="Rv2632c-like_sf"/>
</dbReference>
<dbReference type="InterPro" id="IPR015057">
    <property type="entry name" value="Rv2632c-like"/>
</dbReference>
<evidence type="ECO:0000313" key="2">
    <source>
        <dbReference type="Proteomes" id="UP000548304"/>
    </source>
</evidence>
<dbReference type="AlphaFoldDB" id="A0A852Z7B5"/>
<dbReference type="Proteomes" id="UP000548304">
    <property type="component" value="Unassembled WGS sequence"/>
</dbReference>
<evidence type="ECO:0000313" key="1">
    <source>
        <dbReference type="EMBL" id="NYH78357.1"/>
    </source>
</evidence>
<sequence>MIATEQWVVTVYIDERDDRTQAEARLMKRGESELHGSGVAHRNPRDVNVPEIGAELAASRALSQLADQLLDVSAADVERSTGQPAHFHS</sequence>
<dbReference type="Gene3D" id="3.30.160.240">
    <property type="entry name" value="Rv1738"/>
    <property type="match status" value="1"/>
</dbReference>
<protein>
    <recommendedName>
        <fullName evidence="3">DUF1876 domain-containing protein</fullName>
    </recommendedName>
</protein>